<dbReference type="Proteomes" id="UP000193920">
    <property type="component" value="Unassembled WGS sequence"/>
</dbReference>
<proteinExistence type="predicted"/>
<gene>
    <name evidence="7" type="ORF">LY90DRAFT_703642</name>
</gene>
<protein>
    <recommendedName>
        <fullName evidence="6">CBM10 domain-containing protein</fullName>
    </recommendedName>
</protein>
<evidence type="ECO:0000256" key="4">
    <source>
        <dbReference type="SAM" id="MobiDB-lite"/>
    </source>
</evidence>
<dbReference type="PROSITE" id="PS51763">
    <property type="entry name" value="CBM10"/>
    <property type="match status" value="2"/>
</dbReference>
<dbReference type="Gene3D" id="3.90.1220.10">
    <property type="entry name" value="Cellulose docking domain, dockering"/>
    <property type="match status" value="2"/>
</dbReference>
<reference evidence="7 8" key="1">
    <citation type="submission" date="2016-08" db="EMBL/GenBank/DDBJ databases">
        <title>A Parts List for Fungal Cellulosomes Revealed by Comparative Genomics.</title>
        <authorList>
            <consortium name="DOE Joint Genome Institute"/>
            <person name="Haitjema C.H."/>
            <person name="Gilmore S.P."/>
            <person name="Henske J.K."/>
            <person name="Solomon K.V."/>
            <person name="De Groot R."/>
            <person name="Kuo A."/>
            <person name="Mondo S.J."/>
            <person name="Salamov A.A."/>
            <person name="Labutti K."/>
            <person name="Zhao Z."/>
            <person name="Chiniquy J."/>
            <person name="Barry K."/>
            <person name="Brewer H.M."/>
            <person name="Purvine S.O."/>
            <person name="Wright A.T."/>
            <person name="Boxma B."/>
            <person name="Van Alen T."/>
            <person name="Hackstein J.H."/>
            <person name="Baker S.E."/>
            <person name="Grigoriev I.V."/>
            <person name="O'Malley M.A."/>
        </authorList>
    </citation>
    <scope>NUCLEOTIDE SEQUENCE [LARGE SCALE GENOMIC DNA]</scope>
    <source>
        <strain evidence="7 8">G1</strain>
    </source>
</reference>
<keyword evidence="2" id="KW-0677">Repeat</keyword>
<dbReference type="InterPro" id="IPR035992">
    <property type="entry name" value="Ricin_B-like_lectins"/>
</dbReference>
<accession>A0A1Y2CCJ6</accession>
<dbReference type="InterPro" id="IPR002883">
    <property type="entry name" value="CBM10/Dockerin_dom"/>
</dbReference>
<dbReference type="InterPro" id="IPR052940">
    <property type="entry name" value="Carb_Esterase_6"/>
</dbReference>
<feature type="chain" id="PRO_5012824562" description="CBM10 domain-containing protein" evidence="5">
    <location>
        <begin position="24"/>
        <end position="557"/>
    </location>
</feature>
<dbReference type="Gene3D" id="3.40.50.1110">
    <property type="entry name" value="SGNH hydrolase"/>
    <property type="match status" value="1"/>
</dbReference>
<dbReference type="InterPro" id="IPR036514">
    <property type="entry name" value="SGNH_hydro_sf"/>
</dbReference>
<keyword evidence="3" id="KW-0378">Hydrolase</keyword>
<dbReference type="PROSITE" id="PS50231">
    <property type="entry name" value="RICIN_B_LECTIN"/>
    <property type="match status" value="1"/>
</dbReference>
<dbReference type="AlphaFoldDB" id="A0A1Y2CCJ6"/>
<dbReference type="SMART" id="SM00458">
    <property type="entry name" value="RICIN"/>
    <property type="match status" value="1"/>
</dbReference>
<feature type="compositionally biased region" description="Low complexity" evidence="4">
    <location>
        <begin position="279"/>
        <end position="293"/>
    </location>
</feature>
<feature type="domain" description="CBM10" evidence="6">
    <location>
        <begin position="469"/>
        <end position="506"/>
    </location>
</feature>
<comment type="caution">
    <text evidence="7">The sequence shown here is derived from an EMBL/GenBank/DDBJ whole genome shotgun (WGS) entry which is preliminary data.</text>
</comment>
<evidence type="ECO:0000256" key="2">
    <source>
        <dbReference type="ARBA" id="ARBA00022737"/>
    </source>
</evidence>
<keyword evidence="8" id="KW-1185">Reference proteome</keyword>
<dbReference type="SUPFAM" id="SSF64571">
    <property type="entry name" value="Cellulose docking domain, dockering"/>
    <property type="match status" value="2"/>
</dbReference>
<evidence type="ECO:0000256" key="5">
    <source>
        <dbReference type="SAM" id="SignalP"/>
    </source>
</evidence>
<dbReference type="InterPro" id="IPR009034">
    <property type="entry name" value="Dockerin_dom_fun_sf"/>
</dbReference>
<dbReference type="GO" id="GO:0016787">
    <property type="term" value="F:hydrolase activity"/>
    <property type="evidence" value="ECO:0007669"/>
    <property type="project" value="UniProtKB-KW"/>
</dbReference>
<evidence type="ECO:0000259" key="6">
    <source>
        <dbReference type="PROSITE" id="PS51763"/>
    </source>
</evidence>
<dbReference type="STRING" id="1754190.A0A1Y2CCJ6"/>
<evidence type="ECO:0000256" key="3">
    <source>
        <dbReference type="ARBA" id="ARBA00022801"/>
    </source>
</evidence>
<dbReference type="Gene3D" id="2.80.10.50">
    <property type="match status" value="2"/>
</dbReference>
<dbReference type="Pfam" id="PF14200">
    <property type="entry name" value="RicinB_lectin_2"/>
    <property type="match status" value="1"/>
</dbReference>
<dbReference type="Pfam" id="PF02013">
    <property type="entry name" value="CBM_10"/>
    <property type="match status" value="2"/>
</dbReference>
<dbReference type="SUPFAM" id="SSF50370">
    <property type="entry name" value="Ricin B-like lectins"/>
    <property type="match status" value="1"/>
</dbReference>
<organism evidence="7 8">
    <name type="scientific">Neocallimastix californiae</name>
    <dbReference type="NCBI Taxonomy" id="1754190"/>
    <lineage>
        <taxon>Eukaryota</taxon>
        <taxon>Fungi</taxon>
        <taxon>Fungi incertae sedis</taxon>
        <taxon>Chytridiomycota</taxon>
        <taxon>Chytridiomycota incertae sedis</taxon>
        <taxon>Neocallimastigomycetes</taxon>
        <taxon>Neocallimastigales</taxon>
        <taxon>Neocallimastigaceae</taxon>
        <taxon>Neocallimastix</taxon>
    </lineage>
</organism>
<dbReference type="PANTHER" id="PTHR31988">
    <property type="entry name" value="ESTERASE, PUTATIVE (DUF303)-RELATED"/>
    <property type="match status" value="1"/>
</dbReference>
<dbReference type="InterPro" id="IPR005181">
    <property type="entry name" value="SASA"/>
</dbReference>
<sequence length="557" mass="59151">MRVTLSISTLLISAISLITKTCAAPDPNFHIYLAFGQSNMQGAGQIANQDKTVDKRFQMLATAGGCNNRQVGNWYDAIPPLAHCGGGLGPVDYFGRNLIKNLPSQIKVGVVVVAVAGCDIQLFEKDNYRSYNMADWMKSIVNSYGGNPYGRLVEMGKKAQQAGVIKGILFHQGETNSGQQNWPNRVKGIYDNLIKDLGLKASEVPLLAGELVSSAKGGVCGGHNSIIQRLPQVIPNAHVISSSGLDQQGDGLHFTSAAYRTFGQRFAETMLKLLGDVKTNTGSQGSQGNQTGQTGQGSQGGQTASTSNKITDGWYYIKNSSSGKYLSVRNGVGANAQNVEIGSSKQKWKVTKNNDGSVVIISEFGNFALDIANGSGDNGANVQIYTTHGGDAQKFIIRETSNSGIFVIDTIASGGSKALDIEGGRSADGTNICQWDDSAKSNQTWTFEAVGGSNNGGNQNPVNPSQEASCWSTSLGYPCCSSCVNAAYQDNDGYWGVENDDWCGIPKSCSASSNASSCMGAQGYPCCKSTCLVYSEDGDGQWSIENNDWCLIDKSKC</sequence>
<dbReference type="EMBL" id="MCOG01000113">
    <property type="protein sequence ID" value="ORY44617.1"/>
    <property type="molecule type" value="Genomic_DNA"/>
</dbReference>
<feature type="region of interest" description="Disordered" evidence="4">
    <location>
        <begin position="278"/>
        <end position="305"/>
    </location>
</feature>
<keyword evidence="1 5" id="KW-0732">Signal</keyword>
<dbReference type="Pfam" id="PF03629">
    <property type="entry name" value="SASA"/>
    <property type="match status" value="1"/>
</dbReference>
<dbReference type="CDD" id="cd00161">
    <property type="entry name" value="beta-trefoil_Ricin-like"/>
    <property type="match status" value="1"/>
</dbReference>
<dbReference type="OrthoDB" id="2131701at2759"/>
<evidence type="ECO:0000313" key="8">
    <source>
        <dbReference type="Proteomes" id="UP000193920"/>
    </source>
</evidence>
<feature type="domain" description="CBM10" evidence="6">
    <location>
        <begin position="508"/>
        <end position="553"/>
    </location>
</feature>
<evidence type="ECO:0000313" key="7">
    <source>
        <dbReference type="EMBL" id="ORY44617.1"/>
    </source>
</evidence>
<feature type="signal peptide" evidence="5">
    <location>
        <begin position="1"/>
        <end position="23"/>
    </location>
</feature>
<dbReference type="InterPro" id="IPR000772">
    <property type="entry name" value="Ricin_B_lectin"/>
</dbReference>
<name>A0A1Y2CCJ6_9FUNG</name>
<dbReference type="SUPFAM" id="SSF52266">
    <property type="entry name" value="SGNH hydrolase"/>
    <property type="match status" value="1"/>
</dbReference>
<evidence type="ECO:0000256" key="1">
    <source>
        <dbReference type="ARBA" id="ARBA00022729"/>
    </source>
</evidence>
<dbReference type="PANTHER" id="PTHR31988:SF19">
    <property type="entry name" value="9-O-ACETYL-N-ACETYLNEURAMINIC ACID DEACETYLASE-RELATED"/>
    <property type="match status" value="1"/>
</dbReference>